<dbReference type="RefSeq" id="WP_005742816.1">
    <property type="nucleotide sequence ID" value="NZ_CP031226.1"/>
</dbReference>
<reference evidence="1 2" key="1">
    <citation type="journal article" date="2011" name="PLoS Pathog.">
        <title>Dynamic evolution of pathogenicity revealed by sequencing and comparative genomics of 19 Pseudomonas syringae isolates.</title>
        <authorList>
            <person name="Baltrus D.A."/>
            <person name="Nishimura M.T."/>
            <person name="Romanchuk A."/>
            <person name="Chang J.H."/>
            <person name="Mukhtar M.S."/>
            <person name="Cherkis K."/>
            <person name="Roach J."/>
            <person name="Grant S.R."/>
            <person name="Jones C.D."/>
            <person name="Dangl J.L."/>
        </authorList>
    </citation>
    <scope>NUCLEOTIDE SEQUENCE [LARGE SCALE GENOMIC DNA]</scope>
    <source>
        <strain evidence="1 2">M301315</strain>
    </source>
</reference>
<dbReference type="Proteomes" id="UP000006426">
    <property type="component" value="Plasmid pmppla107"/>
</dbReference>
<keyword evidence="1" id="KW-0614">Plasmid</keyword>
<dbReference type="EMBL" id="CP031226">
    <property type="protein sequence ID" value="AXH60099.1"/>
    <property type="molecule type" value="Genomic_DNA"/>
</dbReference>
<organism evidence="1 2">
    <name type="scientific">Pseudomonas amygdali pv. lachrymans str. M301315</name>
    <dbReference type="NCBI Taxonomy" id="629260"/>
    <lineage>
        <taxon>Bacteria</taxon>
        <taxon>Pseudomonadati</taxon>
        <taxon>Pseudomonadota</taxon>
        <taxon>Gammaproteobacteria</taxon>
        <taxon>Pseudomonadales</taxon>
        <taxon>Pseudomonadaceae</taxon>
        <taxon>Pseudomonas</taxon>
        <taxon>Pseudomonas amygdali</taxon>
    </lineage>
</organism>
<dbReference type="AlphaFoldDB" id="A0AAD0VAA2"/>
<name>A0AAD0VAA2_PSEAV</name>
<gene>
    <name evidence="1" type="ORF">PLA107_033355</name>
</gene>
<evidence type="ECO:0000313" key="2">
    <source>
        <dbReference type="Proteomes" id="UP000006426"/>
    </source>
</evidence>
<protein>
    <submittedName>
        <fullName evidence="1">Uncharacterized protein</fullName>
    </submittedName>
</protein>
<geneLocation type="plasmid" evidence="2">
    <name>pmppla107</name>
</geneLocation>
<dbReference type="GeneID" id="39474716"/>
<proteinExistence type="predicted"/>
<evidence type="ECO:0000313" key="1">
    <source>
        <dbReference type="EMBL" id="AXH60099.1"/>
    </source>
</evidence>
<sequence>MVQLNPEIAKMLIKTAPELEARIDRFEKALFSGSRRPKRELLEIISEGFAFCAEHFKAGMGIDNPEQLSKWATTWNDCSILLGNYACSAPTLLIESEMLGEFLQMTAGRDYFFEAALSYIDEKKHKTLERLLQSGYEPIMDDYRLGLLCNTKDVTSCPRDLFEPFVMAGLKIAPSKRGFREDLRSGEVVFSLVGRYISCAQPAPDNLAAFKQNIFPLITAFFPKATPDTFSTFVQHGISAYPSAKALGITRLIMQDCLADPILLTSLIRETSHYYAHGNSYQKPFFSDEIKYSALPLKFFNHEAYFKSILNDSISDHLFFDSFPRIAKSSFDYTKQPGFVELQEQAAKPMLEIVSEPPSIALNAALILKLTPIENVMEAFAGPEGKVAQLIFLKVWPHLAEASDTPPIDIAEVAAEVSACPVEDLIYYRRLFDDLEQRKAFPGKDTETFDVSLLGDFKDLAKAKTYLESIEIGTMATIKKYCQVVAGSPHLNAPHADRFIRQVSWKNEAMRDQVFGGDLGL</sequence>
<accession>A0AAD0VAA2</accession>